<gene>
    <name evidence="1" type="ORF">NK125_06085</name>
</gene>
<evidence type="ECO:0000313" key="2">
    <source>
        <dbReference type="Proteomes" id="UP001523566"/>
    </source>
</evidence>
<keyword evidence="2" id="KW-1185">Reference proteome</keyword>
<protein>
    <submittedName>
        <fullName evidence="1">Uncharacterized protein</fullName>
    </submittedName>
</protein>
<dbReference type="RefSeq" id="WP_262065773.1">
    <property type="nucleotide sequence ID" value="NZ_JAMXOD010000006.1"/>
</dbReference>
<organism evidence="1 2">
    <name type="scientific">Aequitasia blattaphilus</name>
    <dbReference type="NCBI Taxonomy" id="2949332"/>
    <lineage>
        <taxon>Bacteria</taxon>
        <taxon>Bacillati</taxon>
        <taxon>Bacillota</taxon>
        <taxon>Clostridia</taxon>
        <taxon>Lachnospirales</taxon>
        <taxon>Lachnospiraceae</taxon>
        <taxon>Aequitasia</taxon>
    </lineage>
</organism>
<dbReference type="EMBL" id="JAMZFW010000006">
    <property type="protein sequence ID" value="MCP1101985.1"/>
    <property type="molecule type" value="Genomic_DNA"/>
</dbReference>
<proteinExistence type="predicted"/>
<evidence type="ECO:0000313" key="1">
    <source>
        <dbReference type="EMBL" id="MCP1101985.1"/>
    </source>
</evidence>
<name>A0ABT1E839_9FIRM</name>
<comment type="caution">
    <text evidence="1">The sequence shown here is derived from an EMBL/GenBank/DDBJ whole genome shotgun (WGS) entry which is preliminary data.</text>
</comment>
<reference evidence="1 2" key="1">
    <citation type="journal article" date="2022" name="Genome Biol. Evol.">
        <title>Host diet, physiology and behaviors set the stage for Lachnospiraceae cladogenesis.</title>
        <authorList>
            <person name="Vera-Ponce De Leon A."/>
            <person name="Schneider M."/>
            <person name="Jahnes B.C."/>
            <person name="Sadowski V."/>
            <person name="Camuy-Velez L.A."/>
            <person name="Duan J."/>
            <person name="Sabree Z.L."/>
        </authorList>
    </citation>
    <scope>NUCLEOTIDE SEQUENCE [LARGE SCALE GENOMIC DNA]</scope>
    <source>
        <strain evidence="1 2">PAL113</strain>
    </source>
</reference>
<accession>A0ABT1E839</accession>
<sequence>MMTLQERMNYEWERFYLDCMRTTKEAIFTKAEEISVKRRICEYLKKKKISESQQEKLASLGNILESCYSYIYEMTDIKSFEDSYIRKWIQQL</sequence>
<dbReference type="Proteomes" id="UP001523566">
    <property type="component" value="Unassembled WGS sequence"/>
</dbReference>